<evidence type="ECO:0000313" key="1">
    <source>
        <dbReference type="EMBL" id="KAL3308595.1"/>
    </source>
</evidence>
<keyword evidence="2" id="KW-1185">Reference proteome</keyword>
<dbReference type="AlphaFoldDB" id="A0ABD2PM66"/>
<name>A0ABD2PM66_9PLAT</name>
<sequence>MTKNGQNTKAYDSLLEELSADNDVVELDTDKADSSLVFANVERKVTYRGPIELPSIQSSMRQFDLGARMARFTDSNFEHDTQATTGSTTGDWLIILYDSFAF</sequence>
<organism evidence="1 2">
    <name type="scientific">Cichlidogyrus casuarinus</name>
    <dbReference type="NCBI Taxonomy" id="1844966"/>
    <lineage>
        <taxon>Eukaryota</taxon>
        <taxon>Metazoa</taxon>
        <taxon>Spiralia</taxon>
        <taxon>Lophotrochozoa</taxon>
        <taxon>Platyhelminthes</taxon>
        <taxon>Monogenea</taxon>
        <taxon>Monopisthocotylea</taxon>
        <taxon>Dactylogyridea</taxon>
        <taxon>Ancyrocephalidae</taxon>
        <taxon>Cichlidogyrus</taxon>
    </lineage>
</organism>
<dbReference type="EMBL" id="JBJKFK010004985">
    <property type="protein sequence ID" value="KAL3308595.1"/>
    <property type="molecule type" value="Genomic_DNA"/>
</dbReference>
<gene>
    <name evidence="1" type="ORF">Ciccas_012871</name>
</gene>
<evidence type="ECO:0000313" key="2">
    <source>
        <dbReference type="Proteomes" id="UP001626550"/>
    </source>
</evidence>
<protein>
    <submittedName>
        <fullName evidence="1">Uncharacterized protein</fullName>
    </submittedName>
</protein>
<comment type="caution">
    <text evidence="1">The sequence shown here is derived from an EMBL/GenBank/DDBJ whole genome shotgun (WGS) entry which is preliminary data.</text>
</comment>
<dbReference type="Proteomes" id="UP001626550">
    <property type="component" value="Unassembled WGS sequence"/>
</dbReference>
<accession>A0ABD2PM66</accession>
<reference evidence="1 2" key="1">
    <citation type="submission" date="2024-11" db="EMBL/GenBank/DDBJ databases">
        <title>Adaptive evolution of stress response genes in parasites aligns with host niche diversity.</title>
        <authorList>
            <person name="Hahn C."/>
            <person name="Resl P."/>
        </authorList>
    </citation>
    <scope>NUCLEOTIDE SEQUENCE [LARGE SCALE GENOMIC DNA]</scope>
    <source>
        <strain evidence="1">EGGRZ-B1_66</strain>
        <tissue evidence="1">Body</tissue>
    </source>
</reference>
<proteinExistence type="predicted"/>